<evidence type="ECO:0000313" key="14">
    <source>
        <dbReference type="EMBL" id="RKE43463.1"/>
    </source>
</evidence>
<evidence type="ECO:0000256" key="9">
    <source>
        <dbReference type="PIRSR" id="PIRSR611612-52"/>
    </source>
</evidence>
<comment type="cofactor">
    <cofactor evidence="5 8 11">
        <name>Ni cation</name>
        <dbReference type="ChEBI" id="CHEBI:25516"/>
    </cofactor>
    <text evidence="5 8 11">Binds 2 nickel ions per subunit.</text>
</comment>
<dbReference type="GO" id="GO:0005737">
    <property type="term" value="C:cytoplasm"/>
    <property type="evidence" value="ECO:0007669"/>
    <property type="project" value="UniProtKB-SubCell"/>
</dbReference>
<feature type="binding site" evidence="5 8">
    <location>
        <position position="182"/>
    </location>
    <ligand>
        <name>Ni(2+)</name>
        <dbReference type="ChEBI" id="CHEBI:49786"/>
        <label>1</label>
    </ligand>
</feature>
<feature type="modified residue" description="N6-carboxylysine" evidence="5 7">
    <location>
        <position position="265"/>
    </location>
</feature>
<feature type="binding site" evidence="5 10">
    <location>
        <position position="267"/>
    </location>
    <ligand>
        <name>substrate</name>
    </ligand>
</feature>
<dbReference type="HAMAP" id="MF_01953">
    <property type="entry name" value="Urease_alpha"/>
    <property type="match status" value="1"/>
</dbReference>
<comment type="caution">
    <text evidence="14">The sequence shown here is derived from an EMBL/GenBank/DDBJ whole genome shotgun (WGS) entry which is preliminary data.</text>
</comment>
<evidence type="ECO:0000256" key="12">
    <source>
        <dbReference type="RuleBase" id="RU004158"/>
    </source>
</evidence>
<reference evidence="14 15" key="1">
    <citation type="submission" date="2018-09" db="EMBL/GenBank/DDBJ databases">
        <title>Genomic Encyclopedia of Type Strains, Phase III (KMG-III): the genomes of soil and plant-associated and newly described type strains.</title>
        <authorList>
            <person name="Whitman W."/>
        </authorList>
    </citation>
    <scope>NUCLEOTIDE SEQUENCE [LARGE SCALE GENOMIC DNA]</scope>
    <source>
        <strain evidence="14 15">CECT 7938</strain>
    </source>
</reference>
<dbReference type="OrthoDB" id="9802793at2"/>
<feature type="domain" description="Urease" evidence="13">
    <location>
        <begin position="177"/>
        <end position="616"/>
    </location>
</feature>
<evidence type="ECO:0000256" key="11">
    <source>
        <dbReference type="RuleBase" id="RU000510"/>
    </source>
</evidence>
<name>A0A420AGB5_SPHD1</name>
<evidence type="ECO:0000256" key="5">
    <source>
        <dbReference type="HAMAP-Rule" id="MF_01953"/>
    </source>
</evidence>
<proteinExistence type="inferred from homology"/>
<feature type="active site" description="Proton donor" evidence="5 9">
    <location>
        <position position="368"/>
    </location>
</feature>
<dbReference type="SUPFAM" id="SSF51556">
    <property type="entry name" value="Metallo-dependent hydrolases"/>
    <property type="match status" value="1"/>
</dbReference>
<dbReference type="SUPFAM" id="SSF51338">
    <property type="entry name" value="Composite domain of metallo-dependent hydrolases"/>
    <property type="match status" value="2"/>
</dbReference>
<dbReference type="GO" id="GO:0016151">
    <property type="term" value="F:nickel cation binding"/>
    <property type="evidence" value="ECO:0007669"/>
    <property type="project" value="UniProtKB-UniRule"/>
</dbReference>
<dbReference type="NCBIfam" id="TIGR01792">
    <property type="entry name" value="urease_alph"/>
    <property type="match status" value="1"/>
</dbReference>
<dbReference type="PANTHER" id="PTHR43440:SF1">
    <property type="entry name" value="UREASE"/>
    <property type="match status" value="1"/>
</dbReference>
<dbReference type="InterPro" id="IPR011059">
    <property type="entry name" value="Metal-dep_hydrolase_composite"/>
</dbReference>
<feature type="binding site" evidence="5 8">
    <location>
        <position position="408"/>
    </location>
    <ligand>
        <name>Ni(2+)</name>
        <dbReference type="ChEBI" id="CHEBI:49786"/>
        <label>1</label>
    </ligand>
</feature>
<dbReference type="InterPro" id="IPR050112">
    <property type="entry name" value="Urease_alpha_subunit"/>
</dbReference>
<dbReference type="InterPro" id="IPR017951">
    <property type="entry name" value="Urease_asu_c"/>
</dbReference>
<dbReference type="PROSITE" id="PS00145">
    <property type="entry name" value="UREASE_2"/>
    <property type="match status" value="1"/>
</dbReference>
<evidence type="ECO:0000313" key="15">
    <source>
        <dbReference type="Proteomes" id="UP000286246"/>
    </source>
</evidence>
<feature type="binding site" evidence="5 8">
    <location>
        <position position="184"/>
    </location>
    <ligand>
        <name>Ni(2+)</name>
        <dbReference type="ChEBI" id="CHEBI:49786"/>
        <label>1</label>
    </ligand>
</feature>
<dbReference type="GO" id="GO:0009039">
    <property type="term" value="F:urease activity"/>
    <property type="evidence" value="ECO:0007669"/>
    <property type="project" value="UniProtKB-UniRule"/>
</dbReference>
<feature type="binding site" description="via carbamate group" evidence="5 8">
    <location>
        <position position="265"/>
    </location>
    <ligand>
        <name>Ni(2+)</name>
        <dbReference type="ChEBI" id="CHEBI:49786"/>
        <label>2</label>
    </ligand>
</feature>
<dbReference type="UniPathway" id="UPA00258">
    <property type="reaction ID" value="UER00370"/>
</dbReference>
<dbReference type="NCBIfam" id="NF009686">
    <property type="entry name" value="PRK13207.1"/>
    <property type="match status" value="1"/>
</dbReference>
<evidence type="ECO:0000256" key="4">
    <source>
        <dbReference type="ARBA" id="ARBA00022801"/>
    </source>
</evidence>
<gene>
    <name evidence="5" type="primary">ureC</name>
    <name evidence="14" type="ORF">DFQ12_5249</name>
</gene>
<feature type="binding site" description="via carbamate group" evidence="5 8">
    <location>
        <position position="265"/>
    </location>
    <ligand>
        <name>Ni(2+)</name>
        <dbReference type="ChEBI" id="CHEBI:49786"/>
        <label>1</label>
    </ligand>
</feature>
<evidence type="ECO:0000259" key="13">
    <source>
        <dbReference type="PROSITE" id="PS51368"/>
    </source>
</evidence>
<organism evidence="14 15">
    <name type="scientific">Sphingobacterium detergens</name>
    <dbReference type="NCBI Taxonomy" id="1145106"/>
    <lineage>
        <taxon>Bacteria</taxon>
        <taxon>Pseudomonadati</taxon>
        <taxon>Bacteroidota</taxon>
        <taxon>Sphingobacteriia</taxon>
        <taxon>Sphingobacteriales</taxon>
        <taxon>Sphingobacteriaceae</taxon>
        <taxon>Sphingobacterium</taxon>
    </lineage>
</organism>
<keyword evidence="5 10" id="KW-0963">Cytoplasm</keyword>
<evidence type="ECO:0000256" key="2">
    <source>
        <dbReference type="ARBA" id="ARBA00022596"/>
    </source>
</evidence>
<dbReference type="Pfam" id="PF00449">
    <property type="entry name" value="Urease_alpha"/>
    <property type="match status" value="1"/>
</dbReference>
<dbReference type="CDD" id="cd00375">
    <property type="entry name" value="Urease_alpha"/>
    <property type="match status" value="1"/>
</dbReference>
<comment type="PTM">
    <text evidence="5">Carboxylation allows a single lysine to coordinate two nickel ions.</text>
</comment>
<dbReference type="InterPro" id="IPR011612">
    <property type="entry name" value="Urease_alpha_N_dom"/>
</dbReference>
<dbReference type="Gene3D" id="3.20.20.140">
    <property type="entry name" value="Metal-dependent hydrolases"/>
    <property type="match status" value="1"/>
</dbReference>
<dbReference type="GO" id="GO:0043419">
    <property type="term" value="P:urea catabolic process"/>
    <property type="evidence" value="ECO:0007669"/>
    <property type="project" value="UniProtKB-UniRule"/>
</dbReference>
<comment type="PTM">
    <text evidence="7">Carbamylation allows a single lysine to coordinate two nickel ions.</text>
</comment>
<evidence type="ECO:0000256" key="3">
    <source>
        <dbReference type="ARBA" id="ARBA00022723"/>
    </source>
</evidence>
<feature type="binding site" evidence="5 8">
    <location>
        <position position="294"/>
    </location>
    <ligand>
        <name>Ni(2+)</name>
        <dbReference type="ChEBI" id="CHEBI:49786"/>
        <label>2</label>
    </ligand>
</feature>
<dbReference type="Gene3D" id="2.30.40.10">
    <property type="entry name" value="Urease, subunit C, domain 1"/>
    <property type="match status" value="1"/>
</dbReference>
<dbReference type="EC" id="3.5.1.5" evidence="5 6"/>
<dbReference type="Proteomes" id="UP000286246">
    <property type="component" value="Unassembled WGS sequence"/>
</dbReference>
<keyword evidence="4 5" id="KW-0378">Hydrolase</keyword>
<keyword evidence="2 5" id="KW-0533">Nickel</keyword>
<dbReference type="EMBL" id="RAPY01000007">
    <property type="protein sequence ID" value="RKE43463.1"/>
    <property type="molecule type" value="Genomic_DNA"/>
</dbReference>
<protein>
    <recommendedName>
        <fullName evidence="5 6">Urease subunit alpha</fullName>
        <ecNumber evidence="5 6">3.5.1.5</ecNumber>
    </recommendedName>
    <alternativeName>
        <fullName evidence="5">Urea amidohydrolase subunit alpha</fullName>
    </alternativeName>
</protein>
<dbReference type="PROSITE" id="PS01120">
    <property type="entry name" value="UREASE_1"/>
    <property type="match status" value="1"/>
</dbReference>
<evidence type="ECO:0000256" key="10">
    <source>
        <dbReference type="PROSITE-ProRule" id="PRU00700"/>
    </source>
</evidence>
<comment type="subunit">
    <text evidence="5">Heterotrimer of UreA (gamma), UreB (beta) and UreC (alpha) subunits. Three heterotrimers associate to form the active enzyme.</text>
</comment>
<dbReference type="AlphaFoldDB" id="A0A420AGB5"/>
<dbReference type="InterPro" id="IPR032466">
    <property type="entry name" value="Metal_Hydrolase"/>
</dbReference>
<comment type="similarity">
    <text evidence="5 12">Belongs to the metallo-dependent hydrolases superfamily. Urease alpha subunit family.</text>
</comment>
<sequence>MGGWNRREWIKVVGLTTLGSTVGLHALGLDKLGLDKSSVKYIDGELYIPREKYAALFGPTTGDKVRLADTELFIEIEKDFNVYGEENKFGGGKTIRDGMGQSARALRDEGVLDFCITNVIIIDHWGIVKADVGIKDGKIVGIGKAGNPDVQDGVTEGMIIGASTEVHGGAGYILTAGGIDTHIHFISPQQIETALYSGVTTFIGGGAGPADGTLATTVTSGKWYIERMFEAFENLPINVGFFGKGNVSTTKPIEEQIEAGALGVKIHEDWGATPATIDAALKVADKYDVQVAIHTDTLNEAGFLEDTVAAIDGRVIHTFHTEGAGGGHAPDIIKIAMYPNILPASTNPTKPFTVNTAEEHLDMLMVCHHLDKNVKEDVAFADSRIRPQTIAAEDILQDMGVFSIMSSDSQAMGRVGEVISRTFQTAHKMKIQRGPLAEDKGKDNDNFRVKRYVSKFTINPAKAHGIDKYIGSIETGKYADLILWKPELFGVKPELIIKGGMILGAKMGDANASIPTPQPIIYRPMFGNYGKAVSKLCFNFVSKVSIENGNIQKLNLSRKCLPVEGCRTVMKKDMVHNHATPNIVVNPETYEVTVDGVLATCEPLKELPMAQRYFLF</sequence>
<comment type="subcellular location">
    <subcellularLocation>
        <location evidence="5 10">Cytoplasm</location>
    </subcellularLocation>
</comment>
<evidence type="ECO:0000256" key="8">
    <source>
        <dbReference type="PIRSR" id="PIRSR611612-51"/>
    </source>
</evidence>
<dbReference type="InterPro" id="IPR005848">
    <property type="entry name" value="Urease_asu"/>
</dbReference>
<comment type="pathway">
    <text evidence="1 5">Nitrogen metabolism; urea degradation; CO(2) and NH(3) from urea (urease route): step 1/1.</text>
</comment>
<dbReference type="PROSITE" id="PS51368">
    <property type="entry name" value="UREASE_3"/>
    <property type="match status" value="1"/>
</dbReference>
<accession>A0A420AGB5</accession>
<comment type="catalytic activity">
    <reaction evidence="5 11">
        <text>urea + 2 H2O + H(+) = hydrogencarbonate + 2 NH4(+)</text>
        <dbReference type="Rhea" id="RHEA:20557"/>
        <dbReference type="ChEBI" id="CHEBI:15377"/>
        <dbReference type="ChEBI" id="CHEBI:15378"/>
        <dbReference type="ChEBI" id="CHEBI:16199"/>
        <dbReference type="ChEBI" id="CHEBI:17544"/>
        <dbReference type="ChEBI" id="CHEBI:28938"/>
        <dbReference type="EC" id="3.5.1.5"/>
    </reaction>
</comment>
<evidence type="ECO:0000256" key="7">
    <source>
        <dbReference type="PIRSR" id="PIRSR611612-50"/>
    </source>
</evidence>
<keyword evidence="3 5" id="KW-0479">Metal-binding</keyword>
<feature type="binding site" evidence="5 8">
    <location>
        <position position="320"/>
    </location>
    <ligand>
        <name>Ni(2+)</name>
        <dbReference type="ChEBI" id="CHEBI:49786"/>
        <label>2</label>
    </ligand>
</feature>
<dbReference type="InterPro" id="IPR029754">
    <property type="entry name" value="Urease_Ni-bd"/>
</dbReference>
<dbReference type="Pfam" id="PF01979">
    <property type="entry name" value="Amidohydro_1"/>
    <property type="match status" value="1"/>
</dbReference>
<dbReference type="InterPro" id="IPR017950">
    <property type="entry name" value="Urease_AS"/>
</dbReference>
<dbReference type="PANTHER" id="PTHR43440">
    <property type="entry name" value="UREASE"/>
    <property type="match status" value="1"/>
</dbReference>
<dbReference type="PRINTS" id="PR01752">
    <property type="entry name" value="UREASE"/>
</dbReference>
<dbReference type="InterPro" id="IPR006680">
    <property type="entry name" value="Amidohydro-rel"/>
</dbReference>
<keyword evidence="15" id="KW-1185">Reference proteome</keyword>
<dbReference type="RefSeq" id="WP_120261830.1">
    <property type="nucleotide sequence ID" value="NZ_RAPY01000007.1"/>
</dbReference>
<evidence type="ECO:0000256" key="6">
    <source>
        <dbReference type="NCBIfam" id="TIGR01792"/>
    </source>
</evidence>
<evidence type="ECO:0000256" key="1">
    <source>
        <dbReference type="ARBA" id="ARBA00004897"/>
    </source>
</evidence>